<keyword evidence="3" id="KW-0813">Transport</keyword>
<dbReference type="InterPro" id="IPR001757">
    <property type="entry name" value="P_typ_ATPase"/>
</dbReference>
<keyword evidence="17" id="KW-0378">Hydrolase</keyword>
<evidence type="ECO:0000256" key="1">
    <source>
        <dbReference type="ARBA" id="ARBA00004651"/>
    </source>
</evidence>
<dbReference type="GO" id="GO:0005507">
    <property type="term" value="F:copper ion binding"/>
    <property type="evidence" value="ECO:0007669"/>
    <property type="project" value="TreeGrafter"/>
</dbReference>
<dbReference type="Gene3D" id="2.70.150.10">
    <property type="entry name" value="Calcium-transporting ATPase, cytoplasmic transduction domain A"/>
    <property type="match status" value="1"/>
</dbReference>
<feature type="transmembrane region" description="Helical" evidence="15">
    <location>
        <begin position="104"/>
        <end position="128"/>
    </location>
</feature>
<protein>
    <submittedName>
        <fullName evidence="17">Type cbb3 cytochrome oxidase biogenesis protein CcoI</fullName>
        <ecNumber evidence="17">3.6.3.4</ecNumber>
    </submittedName>
</protein>
<dbReference type="NCBIfam" id="TIGR01511">
    <property type="entry name" value="ATPase-IB1_Cu"/>
    <property type="match status" value="1"/>
</dbReference>
<keyword evidence="13" id="KW-0406">Ion transport</keyword>
<dbReference type="AlphaFoldDB" id="V4R3E7"/>
<keyword evidence="18" id="KW-1185">Reference proteome</keyword>
<dbReference type="SUPFAM" id="SSF81653">
    <property type="entry name" value="Calcium ATPase, transduction domain A"/>
    <property type="match status" value="1"/>
</dbReference>
<dbReference type="InterPro" id="IPR036163">
    <property type="entry name" value="HMA_dom_sf"/>
</dbReference>
<evidence type="ECO:0000256" key="12">
    <source>
        <dbReference type="ARBA" id="ARBA00022989"/>
    </source>
</evidence>
<feature type="transmembrane region" description="Helical" evidence="15">
    <location>
        <begin position="201"/>
        <end position="219"/>
    </location>
</feature>
<evidence type="ECO:0000259" key="16">
    <source>
        <dbReference type="PROSITE" id="PS50846"/>
    </source>
</evidence>
<dbReference type="Gene3D" id="3.30.70.100">
    <property type="match status" value="1"/>
</dbReference>
<feature type="transmembrane region" description="Helical" evidence="15">
    <location>
        <begin position="702"/>
        <end position="720"/>
    </location>
</feature>
<dbReference type="SUPFAM" id="SSF55008">
    <property type="entry name" value="HMA, heavy metal-associated domain"/>
    <property type="match status" value="1"/>
</dbReference>
<feature type="transmembrane region" description="Helical" evidence="15">
    <location>
        <begin position="357"/>
        <end position="380"/>
    </location>
</feature>
<comment type="similarity">
    <text evidence="2 15">Belongs to the cation transport ATPase (P-type) (TC 3.A.3) family. Type IB subfamily.</text>
</comment>
<keyword evidence="4 15" id="KW-1003">Cell membrane</keyword>
<evidence type="ECO:0000256" key="4">
    <source>
        <dbReference type="ARBA" id="ARBA00022475"/>
    </source>
</evidence>
<keyword evidence="7 15" id="KW-0479">Metal-binding</keyword>
<keyword evidence="6 15" id="KW-0812">Transmembrane</keyword>
<evidence type="ECO:0000256" key="3">
    <source>
        <dbReference type="ARBA" id="ARBA00022448"/>
    </source>
</evidence>
<evidence type="ECO:0000256" key="15">
    <source>
        <dbReference type="RuleBase" id="RU362081"/>
    </source>
</evidence>
<dbReference type="GO" id="GO:0005886">
    <property type="term" value="C:plasma membrane"/>
    <property type="evidence" value="ECO:0007669"/>
    <property type="project" value="UniProtKB-SubCell"/>
</dbReference>
<dbReference type="EC" id="3.6.3.4" evidence="17"/>
<dbReference type="EMBL" id="AWXZ01000015">
    <property type="protein sequence ID" value="ESR26442.1"/>
    <property type="molecule type" value="Genomic_DNA"/>
</dbReference>
<feature type="domain" description="HMA" evidence="16">
    <location>
        <begin position="20"/>
        <end position="86"/>
    </location>
</feature>
<dbReference type="NCBIfam" id="TIGR01525">
    <property type="entry name" value="ATPase-IB_hvy"/>
    <property type="match status" value="1"/>
</dbReference>
<dbReference type="InterPro" id="IPR023214">
    <property type="entry name" value="HAD_sf"/>
</dbReference>
<evidence type="ECO:0000256" key="13">
    <source>
        <dbReference type="ARBA" id="ARBA00023065"/>
    </source>
</evidence>
<dbReference type="InterPro" id="IPR036412">
    <property type="entry name" value="HAD-like_sf"/>
</dbReference>
<feature type="transmembrane region" description="Helical" evidence="15">
    <location>
        <begin position="140"/>
        <end position="161"/>
    </location>
</feature>
<dbReference type="PROSITE" id="PS00154">
    <property type="entry name" value="ATPASE_E1_E2"/>
    <property type="match status" value="1"/>
</dbReference>
<reference evidence="17 18" key="1">
    <citation type="journal article" date="2014" name="Genome Announc.">
        <title>Draft Genome Sequence of Lutibaculum baratangense Strain AMV1T, Isolated from a Mud Volcano in Andamans, India.</title>
        <authorList>
            <person name="Singh A."/>
            <person name="Sreenivas A."/>
            <person name="Sathyanarayana Reddy G."/>
            <person name="Pinnaka A.K."/>
            <person name="Shivaji S."/>
        </authorList>
    </citation>
    <scope>NUCLEOTIDE SEQUENCE [LARGE SCALE GENOMIC DNA]</scope>
    <source>
        <strain evidence="17 18">AMV1</strain>
    </source>
</reference>
<evidence type="ECO:0000256" key="2">
    <source>
        <dbReference type="ARBA" id="ARBA00006024"/>
    </source>
</evidence>
<keyword evidence="12 15" id="KW-1133">Transmembrane helix</keyword>
<proteinExistence type="inferred from homology"/>
<evidence type="ECO:0000256" key="8">
    <source>
        <dbReference type="ARBA" id="ARBA00022741"/>
    </source>
</evidence>
<evidence type="ECO:0000256" key="10">
    <source>
        <dbReference type="ARBA" id="ARBA00022842"/>
    </source>
</evidence>
<dbReference type="SUPFAM" id="SSF81665">
    <property type="entry name" value="Calcium ATPase, transmembrane domain M"/>
    <property type="match status" value="1"/>
</dbReference>
<accession>V4R3E7</accession>
<dbReference type="Pfam" id="PF00702">
    <property type="entry name" value="Hydrolase"/>
    <property type="match status" value="1"/>
</dbReference>
<feature type="transmembrane region" description="Helical" evidence="15">
    <location>
        <begin position="173"/>
        <end position="195"/>
    </location>
</feature>
<keyword evidence="10" id="KW-0460">Magnesium</keyword>
<comment type="subcellular location">
    <subcellularLocation>
        <location evidence="1">Cell membrane</location>
        <topology evidence="1">Multi-pass membrane protein</topology>
    </subcellularLocation>
</comment>
<dbReference type="InterPro" id="IPR027256">
    <property type="entry name" value="P-typ_ATPase_IB"/>
</dbReference>
<dbReference type="InterPro" id="IPR023298">
    <property type="entry name" value="ATPase_P-typ_TM_dom_sf"/>
</dbReference>
<evidence type="ECO:0000256" key="11">
    <source>
        <dbReference type="ARBA" id="ARBA00022967"/>
    </source>
</evidence>
<dbReference type="NCBIfam" id="TIGR01494">
    <property type="entry name" value="ATPase_P-type"/>
    <property type="match status" value="1"/>
</dbReference>
<evidence type="ECO:0000256" key="6">
    <source>
        <dbReference type="ARBA" id="ARBA00022692"/>
    </source>
</evidence>
<dbReference type="Gene3D" id="3.40.50.1000">
    <property type="entry name" value="HAD superfamily/HAD-like"/>
    <property type="match status" value="1"/>
</dbReference>
<dbReference type="Gene3D" id="3.40.1110.10">
    <property type="entry name" value="Calcium-transporting ATPase, cytoplasmic domain N"/>
    <property type="match status" value="1"/>
</dbReference>
<dbReference type="OrthoDB" id="9813266at2"/>
<feature type="transmembrane region" description="Helical" evidence="15">
    <location>
        <begin position="386"/>
        <end position="406"/>
    </location>
</feature>
<dbReference type="SUPFAM" id="SSF56784">
    <property type="entry name" value="HAD-like"/>
    <property type="match status" value="1"/>
</dbReference>
<dbReference type="eggNOG" id="COG2217">
    <property type="taxonomic scope" value="Bacteria"/>
</dbReference>
<evidence type="ECO:0000256" key="5">
    <source>
        <dbReference type="ARBA" id="ARBA00022553"/>
    </source>
</evidence>
<dbReference type="GO" id="GO:0005524">
    <property type="term" value="F:ATP binding"/>
    <property type="evidence" value="ECO:0007669"/>
    <property type="project" value="UniProtKB-UniRule"/>
</dbReference>
<gene>
    <name evidence="17" type="ORF">N177_0942</name>
</gene>
<keyword evidence="5" id="KW-0597">Phosphoprotein</keyword>
<evidence type="ECO:0000256" key="9">
    <source>
        <dbReference type="ARBA" id="ARBA00022840"/>
    </source>
</evidence>
<dbReference type="Pfam" id="PF00122">
    <property type="entry name" value="E1-E2_ATPase"/>
    <property type="match status" value="1"/>
</dbReference>
<dbReference type="InterPro" id="IPR008250">
    <property type="entry name" value="ATPase_P-typ_transduc_dom_A_sf"/>
</dbReference>
<evidence type="ECO:0000313" key="17">
    <source>
        <dbReference type="EMBL" id="ESR26442.1"/>
    </source>
</evidence>
<keyword evidence="8 15" id="KW-0547">Nucleotide-binding</keyword>
<dbReference type="Proteomes" id="UP000017819">
    <property type="component" value="Unassembled WGS sequence"/>
</dbReference>
<evidence type="ECO:0000313" key="18">
    <source>
        <dbReference type="Proteomes" id="UP000017819"/>
    </source>
</evidence>
<dbReference type="Pfam" id="PF00403">
    <property type="entry name" value="HMA"/>
    <property type="match status" value="1"/>
</dbReference>
<dbReference type="PANTHER" id="PTHR43520">
    <property type="entry name" value="ATP7, ISOFORM B"/>
    <property type="match status" value="1"/>
</dbReference>
<dbReference type="PANTHER" id="PTHR43520:SF5">
    <property type="entry name" value="CATION-TRANSPORTING P-TYPE ATPASE-RELATED"/>
    <property type="match status" value="1"/>
</dbReference>
<keyword evidence="14 15" id="KW-0472">Membrane</keyword>
<dbReference type="GO" id="GO:0043682">
    <property type="term" value="F:P-type divalent copper transporter activity"/>
    <property type="evidence" value="ECO:0007669"/>
    <property type="project" value="TreeGrafter"/>
</dbReference>
<dbReference type="PRINTS" id="PR00119">
    <property type="entry name" value="CATATPASE"/>
</dbReference>
<sequence>MGKHQRDLDNFVTPLPGGLAHLDLAVEGVRCAGCMAKIEKGLGEVPGIERARLNFSSKRLAVDWRAGEVAPGDILDRLEALGFSAYPFDPGARREAEAEESRRLLKAVAVSGFAAANIMLLSVSVWSGNATDIEPETRDLFHWVSALIAIPTVGYAGQTFFRSAAAALKAGRVNMDVPISIGVILALSLSLFETFTGGRHAYFDAATMLLFFLLIGRWLDVDMRRRTRAQAENLAALKGESALQLLPDGEMRRVPLSALAAGDRVLVAAGDRISVDGTVESGRSEFDRSLVTGETAYEEVAEGGQVHAGTLNIGGALVVRVTAASEGTLLDEVNGLLEKAEAARSSRLALADRAAKLYAPMVHSTAALTFLGWMLAGAGWQEALTTAIAVLIITCPCALALAVPAVQVVASGLMFRAGVLLNDGSAIERLADVTTVVFDKTGTLTLPSPALVEGQDIPGEIIQRAARLARSSRHPLAEALQPLYQGEPFAGAREHRGQGVEATLADVTMRLGSATFCGVPQPEVEHVADGGHSIVWYREGDGPAWPIRIGQTLRPDAVETIEALKDRGLRVVVLSGDRHAAVSAVADELEIDTYFAGLTPTEKVGLLDDMKRSGQHVLMVGDGLNDAPALAAAHVSMSPVSAVHLSQAAADAIFLGDRLVPVLRALRISGIARRAMSQNLAFSALYNVFAIPVAVAGFVTPLLAAVAMSLSSITVTLNALRLRYAARKV</sequence>
<name>V4R3E7_9HYPH</name>
<evidence type="ECO:0000256" key="7">
    <source>
        <dbReference type="ARBA" id="ARBA00022723"/>
    </source>
</evidence>
<dbReference type="InterPro" id="IPR059000">
    <property type="entry name" value="ATPase_P-type_domA"/>
</dbReference>
<dbReference type="RefSeq" id="WP_023431088.1">
    <property type="nucleotide sequence ID" value="NZ_AWXZ01000015.1"/>
</dbReference>
<dbReference type="PATRIC" id="fig|631454.5.peg.929"/>
<evidence type="ECO:0000256" key="14">
    <source>
        <dbReference type="ARBA" id="ARBA00023136"/>
    </source>
</evidence>
<dbReference type="PRINTS" id="PR00943">
    <property type="entry name" value="CUATPASE"/>
</dbReference>
<dbReference type="GO" id="GO:0055070">
    <property type="term" value="P:copper ion homeostasis"/>
    <property type="evidence" value="ECO:0007669"/>
    <property type="project" value="TreeGrafter"/>
</dbReference>
<dbReference type="CDD" id="cd00371">
    <property type="entry name" value="HMA"/>
    <property type="match status" value="1"/>
</dbReference>
<dbReference type="InterPro" id="IPR023299">
    <property type="entry name" value="ATPase_P-typ_cyto_dom_N"/>
</dbReference>
<feature type="transmembrane region" description="Helical" evidence="15">
    <location>
        <begin position="679"/>
        <end position="696"/>
    </location>
</feature>
<dbReference type="InterPro" id="IPR006121">
    <property type="entry name" value="HMA_dom"/>
</dbReference>
<organism evidence="17 18">
    <name type="scientific">Lutibaculum baratangense AMV1</name>
    <dbReference type="NCBI Taxonomy" id="631454"/>
    <lineage>
        <taxon>Bacteria</taxon>
        <taxon>Pseudomonadati</taxon>
        <taxon>Pseudomonadota</taxon>
        <taxon>Alphaproteobacteria</taxon>
        <taxon>Hyphomicrobiales</taxon>
        <taxon>Tepidamorphaceae</taxon>
        <taxon>Lutibaculum</taxon>
    </lineage>
</organism>
<dbReference type="InterPro" id="IPR018303">
    <property type="entry name" value="ATPase_P-typ_P_site"/>
</dbReference>
<dbReference type="GO" id="GO:0016887">
    <property type="term" value="F:ATP hydrolysis activity"/>
    <property type="evidence" value="ECO:0007669"/>
    <property type="project" value="InterPro"/>
</dbReference>
<keyword evidence="11" id="KW-1278">Translocase</keyword>
<comment type="caution">
    <text evidence="17">The sequence shown here is derived from an EMBL/GenBank/DDBJ whole genome shotgun (WGS) entry which is preliminary data.</text>
</comment>
<keyword evidence="9 15" id="KW-0067">ATP-binding</keyword>
<dbReference type="PROSITE" id="PS50846">
    <property type="entry name" value="HMA_2"/>
    <property type="match status" value="1"/>
</dbReference>
<dbReference type="STRING" id="631454.N177_0942"/>